<organism evidence="9 10">
    <name type="scientific">Elysia crispata</name>
    <name type="common">lettuce slug</name>
    <dbReference type="NCBI Taxonomy" id="231223"/>
    <lineage>
        <taxon>Eukaryota</taxon>
        <taxon>Metazoa</taxon>
        <taxon>Spiralia</taxon>
        <taxon>Lophotrochozoa</taxon>
        <taxon>Mollusca</taxon>
        <taxon>Gastropoda</taxon>
        <taxon>Heterobranchia</taxon>
        <taxon>Euthyneura</taxon>
        <taxon>Panpulmonata</taxon>
        <taxon>Sacoglossa</taxon>
        <taxon>Placobranchoidea</taxon>
        <taxon>Plakobranchidae</taxon>
        <taxon>Elysia</taxon>
    </lineage>
</organism>
<dbReference type="GO" id="GO:0098609">
    <property type="term" value="P:cell-cell adhesion"/>
    <property type="evidence" value="ECO:0007669"/>
    <property type="project" value="TreeGrafter"/>
</dbReference>
<comment type="similarity">
    <text evidence="3">Belongs to the TMEM47 family.</text>
</comment>
<dbReference type="EMBL" id="JAWDGP010006240">
    <property type="protein sequence ID" value="KAK3744953.1"/>
    <property type="molecule type" value="Genomic_DNA"/>
</dbReference>
<feature type="transmembrane region" description="Helical" evidence="8">
    <location>
        <begin position="143"/>
        <end position="165"/>
    </location>
</feature>
<dbReference type="InterPro" id="IPR015664">
    <property type="entry name" value="P53_induced"/>
</dbReference>
<dbReference type="GO" id="GO:0016020">
    <property type="term" value="C:membrane"/>
    <property type="evidence" value="ECO:0007669"/>
    <property type="project" value="UniProtKB-SubCell"/>
</dbReference>
<gene>
    <name evidence="9" type="ORF">RRG08_048349</name>
</gene>
<protein>
    <submittedName>
        <fullName evidence="9">Uncharacterized protein</fullName>
    </submittedName>
</protein>
<evidence type="ECO:0000313" key="9">
    <source>
        <dbReference type="EMBL" id="KAK3744953.1"/>
    </source>
</evidence>
<comment type="caution">
    <text evidence="9">The sequence shown here is derived from an EMBL/GenBank/DDBJ whole genome shotgun (WGS) entry which is preliminary data.</text>
</comment>
<dbReference type="Gene3D" id="1.20.140.150">
    <property type="match status" value="1"/>
</dbReference>
<evidence type="ECO:0000256" key="1">
    <source>
        <dbReference type="ARBA" id="ARBA00004141"/>
    </source>
</evidence>
<proteinExistence type="inferred from homology"/>
<dbReference type="PROSITE" id="PS51257">
    <property type="entry name" value="PROKAR_LIPOPROTEIN"/>
    <property type="match status" value="1"/>
</dbReference>
<comment type="subcellular location">
    <subcellularLocation>
        <location evidence="2">Cell junction</location>
    </subcellularLocation>
    <subcellularLocation>
        <location evidence="1">Membrane</location>
        <topology evidence="1">Multi-pass membrane protein</topology>
    </subcellularLocation>
</comment>
<name>A0AAE0YHJ9_9GAST</name>
<reference evidence="9" key="1">
    <citation type="journal article" date="2023" name="G3 (Bethesda)">
        <title>A reference genome for the long-term kleptoplast-retaining sea slug Elysia crispata morphotype clarki.</title>
        <authorList>
            <person name="Eastman K.E."/>
            <person name="Pendleton A.L."/>
            <person name="Shaikh M.A."/>
            <person name="Suttiyut T."/>
            <person name="Ogas R."/>
            <person name="Tomko P."/>
            <person name="Gavelis G."/>
            <person name="Widhalm J.R."/>
            <person name="Wisecaver J.H."/>
        </authorList>
    </citation>
    <scope>NUCLEOTIDE SEQUENCE</scope>
    <source>
        <strain evidence="9">ECLA1</strain>
    </source>
</reference>
<evidence type="ECO:0000256" key="6">
    <source>
        <dbReference type="ARBA" id="ARBA00022989"/>
    </source>
</evidence>
<dbReference type="Pfam" id="PF00822">
    <property type="entry name" value="PMP22_Claudin"/>
    <property type="match status" value="1"/>
</dbReference>
<evidence type="ECO:0000256" key="8">
    <source>
        <dbReference type="SAM" id="Phobius"/>
    </source>
</evidence>
<evidence type="ECO:0000256" key="7">
    <source>
        <dbReference type="ARBA" id="ARBA00023136"/>
    </source>
</evidence>
<feature type="transmembrane region" description="Helical" evidence="8">
    <location>
        <begin position="7"/>
        <end position="31"/>
    </location>
</feature>
<dbReference type="AlphaFoldDB" id="A0AAE0YHJ9"/>
<evidence type="ECO:0000256" key="5">
    <source>
        <dbReference type="ARBA" id="ARBA00022949"/>
    </source>
</evidence>
<keyword evidence="4 8" id="KW-0812">Transmembrane</keyword>
<dbReference type="PANTHER" id="PTHR14399:SF5">
    <property type="entry name" value="CELL JUNCTION PROTEIN VAB-9"/>
    <property type="match status" value="1"/>
</dbReference>
<accession>A0AAE0YHJ9</accession>
<keyword evidence="6 8" id="KW-1133">Transmembrane helix</keyword>
<evidence type="ECO:0000256" key="3">
    <source>
        <dbReference type="ARBA" id="ARBA00008691"/>
    </source>
</evidence>
<feature type="transmembrane region" description="Helical" evidence="8">
    <location>
        <begin position="67"/>
        <end position="88"/>
    </location>
</feature>
<feature type="transmembrane region" description="Helical" evidence="8">
    <location>
        <begin position="100"/>
        <end position="123"/>
    </location>
</feature>
<evidence type="ECO:0000256" key="2">
    <source>
        <dbReference type="ARBA" id="ARBA00004282"/>
    </source>
</evidence>
<dbReference type="PANTHER" id="PTHR14399">
    <property type="entry name" value="P53-INDUCED PROTEIN RELATED"/>
    <property type="match status" value="1"/>
</dbReference>
<dbReference type="InterPro" id="IPR004031">
    <property type="entry name" value="PMP22/EMP/MP20/Claudin"/>
</dbReference>
<keyword evidence="10" id="KW-1185">Reference proteome</keyword>
<evidence type="ECO:0000313" key="10">
    <source>
        <dbReference type="Proteomes" id="UP001283361"/>
    </source>
</evidence>
<keyword evidence="5" id="KW-0965">Cell junction</keyword>
<dbReference type="Proteomes" id="UP001283361">
    <property type="component" value="Unassembled WGS sequence"/>
</dbReference>
<evidence type="ECO:0000256" key="4">
    <source>
        <dbReference type="ARBA" id="ARBA00022692"/>
    </source>
</evidence>
<dbReference type="GO" id="GO:0005911">
    <property type="term" value="C:cell-cell junction"/>
    <property type="evidence" value="ECO:0007669"/>
    <property type="project" value="TreeGrafter"/>
</dbReference>
<sequence>MAIKPLTIGGVTVLGVGCVLHIVGLATHAWLAADGGSLGFWEVCPDEGPCISFKEDGKPDWFKASEALALLGMIFGGMALLLAGVLVVMNLMGKEPSRGLGVSTLLLSVVSFVTVIICVIIFGAKYRDFFSEADFHFGYSFGLSIAGAALILLGGIGTSVSSLGLSSASRYERM</sequence>
<keyword evidence="7 8" id="KW-0472">Membrane</keyword>